<keyword evidence="6 8" id="KW-1133">Transmembrane helix</keyword>
<dbReference type="InterPro" id="IPR051475">
    <property type="entry name" value="Diverse_Ion_Transporter"/>
</dbReference>
<evidence type="ECO:0000313" key="10">
    <source>
        <dbReference type="EMBL" id="GGD62997.1"/>
    </source>
</evidence>
<evidence type="ECO:0000256" key="6">
    <source>
        <dbReference type="ARBA" id="ARBA00022989"/>
    </source>
</evidence>
<protein>
    <submittedName>
        <fullName evidence="10">Membrane protein</fullName>
    </submittedName>
</protein>
<evidence type="ECO:0000256" key="5">
    <source>
        <dbReference type="ARBA" id="ARBA00022692"/>
    </source>
</evidence>
<feature type="transmembrane region" description="Helical" evidence="8">
    <location>
        <begin position="276"/>
        <end position="295"/>
    </location>
</feature>
<reference evidence="10" key="2">
    <citation type="submission" date="2020-09" db="EMBL/GenBank/DDBJ databases">
        <authorList>
            <person name="Sun Q."/>
            <person name="Zhou Y."/>
        </authorList>
    </citation>
    <scope>NUCLEOTIDE SEQUENCE</scope>
    <source>
        <strain evidence="10">CGMCC 1.15178</strain>
    </source>
</reference>
<feature type="transmembrane region" description="Helical" evidence="8">
    <location>
        <begin position="6"/>
        <end position="21"/>
    </location>
</feature>
<dbReference type="EMBL" id="BMHP01000002">
    <property type="protein sequence ID" value="GGD62997.1"/>
    <property type="molecule type" value="Genomic_DNA"/>
</dbReference>
<dbReference type="InterPro" id="IPR004680">
    <property type="entry name" value="Cit_transptr-like_dom"/>
</dbReference>
<evidence type="ECO:0000256" key="4">
    <source>
        <dbReference type="ARBA" id="ARBA00022475"/>
    </source>
</evidence>
<dbReference type="PANTHER" id="PTHR43568">
    <property type="entry name" value="P PROTEIN"/>
    <property type="match status" value="1"/>
</dbReference>
<dbReference type="PANTHER" id="PTHR43568:SF1">
    <property type="entry name" value="P PROTEIN"/>
    <property type="match status" value="1"/>
</dbReference>
<keyword evidence="4" id="KW-1003">Cell membrane</keyword>
<feature type="transmembrane region" description="Helical" evidence="8">
    <location>
        <begin position="57"/>
        <end position="80"/>
    </location>
</feature>
<feature type="transmembrane region" description="Helical" evidence="8">
    <location>
        <begin position="28"/>
        <end position="45"/>
    </location>
</feature>
<evidence type="ECO:0000256" key="2">
    <source>
        <dbReference type="ARBA" id="ARBA00009843"/>
    </source>
</evidence>
<dbReference type="PRINTS" id="PR00758">
    <property type="entry name" value="ARSENICPUMP"/>
</dbReference>
<feature type="transmembrane region" description="Helical" evidence="8">
    <location>
        <begin position="247"/>
        <end position="264"/>
    </location>
</feature>
<keyword evidence="7 8" id="KW-0472">Membrane</keyword>
<evidence type="ECO:0000256" key="7">
    <source>
        <dbReference type="ARBA" id="ARBA00023136"/>
    </source>
</evidence>
<evidence type="ECO:0000259" key="9">
    <source>
        <dbReference type="Pfam" id="PF03600"/>
    </source>
</evidence>
<dbReference type="CDD" id="cd01116">
    <property type="entry name" value="P_permease"/>
    <property type="match status" value="1"/>
</dbReference>
<dbReference type="GO" id="GO:0015105">
    <property type="term" value="F:arsenite transmembrane transporter activity"/>
    <property type="evidence" value="ECO:0007669"/>
    <property type="project" value="InterPro"/>
</dbReference>
<feature type="transmembrane region" description="Helical" evidence="8">
    <location>
        <begin position="360"/>
        <end position="384"/>
    </location>
</feature>
<proteinExistence type="inferred from homology"/>
<comment type="caution">
    <text evidence="10">The sequence shown here is derived from an EMBL/GenBank/DDBJ whole genome shotgun (WGS) entry which is preliminary data.</text>
</comment>
<dbReference type="Pfam" id="PF03600">
    <property type="entry name" value="CitMHS"/>
    <property type="match status" value="1"/>
</dbReference>
<gene>
    <name evidence="10" type="primary">arsB</name>
    <name evidence="10" type="ORF">GCM10010911_20980</name>
</gene>
<feature type="transmembrane region" description="Helical" evidence="8">
    <location>
        <begin position="224"/>
        <end position="241"/>
    </location>
</feature>
<dbReference type="RefSeq" id="WP_188991941.1">
    <property type="nucleotide sequence ID" value="NZ_BMHP01000002.1"/>
</dbReference>
<reference evidence="10" key="1">
    <citation type="journal article" date="2014" name="Int. J. Syst. Evol. Microbiol.">
        <title>Complete genome sequence of Corynebacterium casei LMG S-19264T (=DSM 44701T), isolated from a smear-ripened cheese.</title>
        <authorList>
            <consortium name="US DOE Joint Genome Institute (JGI-PGF)"/>
            <person name="Walter F."/>
            <person name="Albersmeier A."/>
            <person name="Kalinowski J."/>
            <person name="Ruckert C."/>
        </authorList>
    </citation>
    <scope>NUCLEOTIDE SEQUENCE</scope>
    <source>
        <strain evidence="10">CGMCC 1.15178</strain>
    </source>
</reference>
<organism evidence="10 11">
    <name type="scientific">Paenibacillus nasutitermitis</name>
    <dbReference type="NCBI Taxonomy" id="1652958"/>
    <lineage>
        <taxon>Bacteria</taxon>
        <taxon>Bacillati</taxon>
        <taxon>Bacillota</taxon>
        <taxon>Bacilli</taxon>
        <taxon>Bacillales</taxon>
        <taxon>Paenibacillaceae</taxon>
        <taxon>Paenibacillus</taxon>
    </lineage>
</organism>
<name>A0A917DRX7_9BACL</name>
<dbReference type="InterPro" id="IPR000802">
    <property type="entry name" value="Arsenical_pump_ArsB"/>
</dbReference>
<evidence type="ECO:0000313" key="11">
    <source>
        <dbReference type="Proteomes" id="UP000612456"/>
    </source>
</evidence>
<keyword evidence="3" id="KW-0813">Transport</keyword>
<feature type="transmembrane region" description="Helical" evidence="8">
    <location>
        <begin position="404"/>
        <end position="422"/>
    </location>
</feature>
<evidence type="ECO:0000256" key="1">
    <source>
        <dbReference type="ARBA" id="ARBA00004651"/>
    </source>
</evidence>
<dbReference type="GO" id="GO:0005886">
    <property type="term" value="C:plasma membrane"/>
    <property type="evidence" value="ECO:0007669"/>
    <property type="project" value="UniProtKB-SubCell"/>
</dbReference>
<evidence type="ECO:0000256" key="8">
    <source>
        <dbReference type="SAM" id="Phobius"/>
    </source>
</evidence>
<dbReference type="AlphaFoldDB" id="A0A917DRX7"/>
<feature type="transmembrane region" description="Helical" evidence="8">
    <location>
        <begin position="92"/>
        <end position="109"/>
    </location>
</feature>
<dbReference type="Proteomes" id="UP000612456">
    <property type="component" value="Unassembled WGS sequence"/>
</dbReference>
<feature type="domain" description="Citrate transporter-like" evidence="9">
    <location>
        <begin position="16"/>
        <end position="367"/>
    </location>
</feature>
<comment type="similarity">
    <text evidence="2">Belongs to the CitM (TC 2.A.11) transporter family.</text>
</comment>
<keyword evidence="5 8" id="KW-0812">Transmembrane</keyword>
<feature type="transmembrane region" description="Helical" evidence="8">
    <location>
        <begin position="177"/>
        <end position="196"/>
    </location>
</feature>
<feature type="transmembrane region" description="Helical" evidence="8">
    <location>
        <begin position="315"/>
        <end position="339"/>
    </location>
</feature>
<comment type="subcellular location">
    <subcellularLocation>
        <location evidence="1">Cell membrane</location>
        <topology evidence="1">Multi-pass membrane protein</topology>
    </subcellularLocation>
</comment>
<evidence type="ECO:0000256" key="3">
    <source>
        <dbReference type="ARBA" id="ARBA00022448"/>
    </source>
</evidence>
<sequence>MEQQAFWAIGIFLVIYALIISEKIHRTIVAMIGGLLMVALGIVNQETALHHIDFNTLGLLIGMMIIVSITADTGLFKFIAIWAAKRSKGKPVLIMIALALITAVGSAFLDNVTTILLMVPVTFSITRQLRVPPVPFLITQIIASNVGGTATLIGDPPNIMIGSAVKELTFMAFINNLTPIVAIIMLVYIPVFVLLFRKQIQTTPELTQSIMDLDEKELISDHNMLRKCLVILGVTIVGFFLHQSLHLESATVALAGAFLLLLLTGERMMEAAFTKVEWTTIFFFVGLFVLVSGLVETGVISKLAAYAIDLTDGNVVATSMLVLWLSAIASAFLDNIPFVATMIPLIQDMGTMGVSNLEPIWWSLALGACLGGNGSLIGASANLIAAGMSGKEGYPIKFLQFMKYGFPLMLLSIVISSGYIYVRYLR</sequence>
<accession>A0A917DRX7</accession>
<keyword evidence="11" id="KW-1185">Reference proteome</keyword>